<dbReference type="Proteomes" id="UP001223743">
    <property type="component" value="Unassembled WGS sequence"/>
</dbReference>
<keyword evidence="2" id="KW-1185">Reference proteome</keyword>
<evidence type="ECO:0000313" key="2">
    <source>
        <dbReference type="Proteomes" id="UP001223743"/>
    </source>
</evidence>
<reference evidence="1 2" key="1">
    <citation type="submission" date="2023-07" db="EMBL/GenBank/DDBJ databases">
        <title>Genomic Encyclopedia of Type Strains, Phase IV (KMG-IV): sequencing the most valuable type-strain genomes for metagenomic binning, comparative biology and taxonomic classification.</title>
        <authorList>
            <person name="Goeker M."/>
        </authorList>
    </citation>
    <scope>NUCLEOTIDE SEQUENCE [LARGE SCALE GENOMIC DNA]</scope>
    <source>
        <strain evidence="1 2">B1-1</strain>
    </source>
</reference>
<name>A0ABU0M7V5_9HYPH</name>
<sequence>MTGAGASDPFHLQRFRDAQVPVIDRVEAELAAGRKRSHWMWFVFPQLRALGRSETALFYGIASLAEARAYLADPLLGDRIRRLTELAIAADAPSLTALFGTPDDLKFRSSMTLFAVAGGAAGNVFERALTRWCGGDRDAATLDLLAAD</sequence>
<dbReference type="SUPFAM" id="SSF140736">
    <property type="entry name" value="Rv1873-like"/>
    <property type="match status" value="1"/>
</dbReference>
<dbReference type="EMBL" id="JAUSWJ010000001">
    <property type="protein sequence ID" value="MDQ0517045.1"/>
    <property type="molecule type" value="Genomic_DNA"/>
</dbReference>
<comment type="caution">
    <text evidence="1">The sequence shown here is derived from an EMBL/GenBank/DDBJ whole genome shotgun (WGS) entry which is preliminary data.</text>
</comment>
<evidence type="ECO:0000313" key="1">
    <source>
        <dbReference type="EMBL" id="MDQ0517045.1"/>
    </source>
</evidence>
<dbReference type="PIRSF" id="PIRSF008546">
    <property type="entry name" value="UCP008546"/>
    <property type="match status" value="1"/>
</dbReference>
<dbReference type="InterPro" id="IPR036287">
    <property type="entry name" value="Rv1873-like_sf"/>
</dbReference>
<dbReference type="Pfam" id="PF08837">
    <property type="entry name" value="DUF1810"/>
    <property type="match status" value="1"/>
</dbReference>
<gene>
    <name evidence="1" type="ORF">QO015_002658</name>
</gene>
<dbReference type="RefSeq" id="WP_266278796.1">
    <property type="nucleotide sequence ID" value="NZ_JAPKNF010000001.1"/>
</dbReference>
<organism evidence="1 2">
    <name type="scientific">Kaistia geumhonensis</name>
    <dbReference type="NCBI Taxonomy" id="410839"/>
    <lineage>
        <taxon>Bacteria</taxon>
        <taxon>Pseudomonadati</taxon>
        <taxon>Pseudomonadota</taxon>
        <taxon>Alphaproteobacteria</taxon>
        <taxon>Hyphomicrobiales</taxon>
        <taxon>Kaistiaceae</taxon>
        <taxon>Kaistia</taxon>
    </lineage>
</organism>
<accession>A0ABU0M7V5</accession>
<proteinExistence type="predicted"/>
<protein>
    <submittedName>
        <fullName evidence="1">Uncharacterized protein (DUF1810 family)</fullName>
    </submittedName>
</protein>
<dbReference type="InterPro" id="IPR014937">
    <property type="entry name" value="DUF1810"/>
</dbReference>
<dbReference type="Gene3D" id="1.25.40.380">
    <property type="entry name" value="Protein of unknown function DUF1810"/>
    <property type="match status" value="1"/>
</dbReference>